<keyword evidence="1" id="KW-0805">Transcription regulation</keyword>
<dbReference type="InterPro" id="IPR039422">
    <property type="entry name" value="MarR/SlyA-like"/>
</dbReference>
<dbReference type="AlphaFoldDB" id="A0A1B2HD03"/>
<keyword evidence="6" id="KW-1185">Reference proteome</keyword>
<dbReference type="GO" id="GO:0003700">
    <property type="term" value="F:DNA-binding transcription factor activity"/>
    <property type="evidence" value="ECO:0007669"/>
    <property type="project" value="InterPro"/>
</dbReference>
<reference evidence="5 6" key="1">
    <citation type="submission" date="2016-07" db="EMBL/GenBank/DDBJ databases">
        <title>Complete genome sequence of the Lentzea guizhouensis DHS C013.</title>
        <authorList>
            <person name="Cao C."/>
        </authorList>
    </citation>
    <scope>NUCLEOTIDE SEQUENCE [LARGE SCALE GENOMIC DNA]</scope>
    <source>
        <strain evidence="5 6">DHS C013</strain>
    </source>
</reference>
<evidence type="ECO:0000256" key="2">
    <source>
        <dbReference type="ARBA" id="ARBA00023125"/>
    </source>
</evidence>
<evidence type="ECO:0000256" key="1">
    <source>
        <dbReference type="ARBA" id="ARBA00023015"/>
    </source>
</evidence>
<dbReference type="Pfam" id="PF01047">
    <property type="entry name" value="MarR"/>
    <property type="match status" value="1"/>
</dbReference>
<dbReference type="PROSITE" id="PS50995">
    <property type="entry name" value="HTH_MARR_2"/>
    <property type="match status" value="1"/>
</dbReference>
<dbReference type="InterPro" id="IPR023187">
    <property type="entry name" value="Tscrpt_reg_MarR-type_CS"/>
</dbReference>
<dbReference type="EMBL" id="CP016793">
    <property type="protein sequence ID" value="ANZ35614.1"/>
    <property type="molecule type" value="Genomic_DNA"/>
</dbReference>
<dbReference type="GO" id="GO:0003677">
    <property type="term" value="F:DNA binding"/>
    <property type="evidence" value="ECO:0007669"/>
    <property type="project" value="UniProtKB-KW"/>
</dbReference>
<organism evidence="5 6">
    <name type="scientific">Lentzea guizhouensis</name>
    <dbReference type="NCBI Taxonomy" id="1586287"/>
    <lineage>
        <taxon>Bacteria</taxon>
        <taxon>Bacillati</taxon>
        <taxon>Actinomycetota</taxon>
        <taxon>Actinomycetes</taxon>
        <taxon>Pseudonocardiales</taxon>
        <taxon>Pseudonocardiaceae</taxon>
        <taxon>Lentzea</taxon>
    </lineage>
</organism>
<keyword evidence="2" id="KW-0238">DNA-binding</keyword>
<dbReference type="InterPro" id="IPR036388">
    <property type="entry name" value="WH-like_DNA-bd_sf"/>
</dbReference>
<dbReference type="PANTHER" id="PTHR33164">
    <property type="entry name" value="TRANSCRIPTIONAL REGULATOR, MARR FAMILY"/>
    <property type="match status" value="1"/>
</dbReference>
<evidence type="ECO:0000313" key="5">
    <source>
        <dbReference type="EMBL" id="ANZ35614.1"/>
    </source>
</evidence>
<accession>A0A1B2HD03</accession>
<gene>
    <name evidence="5" type="ORF">BBK82_05490</name>
</gene>
<dbReference type="Gene3D" id="1.10.10.10">
    <property type="entry name" value="Winged helix-like DNA-binding domain superfamily/Winged helix DNA-binding domain"/>
    <property type="match status" value="1"/>
</dbReference>
<dbReference type="Proteomes" id="UP000093053">
    <property type="component" value="Chromosome"/>
</dbReference>
<protein>
    <recommendedName>
        <fullName evidence="4">HTH marR-type domain-containing protein</fullName>
    </recommendedName>
</protein>
<dbReference type="PANTHER" id="PTHR33164:SF43">
    <property type="entry name" value="HTH-TYPE TRANSCRIPTIONAL REPRESSOR YETL"/>
    <property type="match status" value="1"/>
</dbReference>
<dbReference type="KEGG" id="led:BBK82_05490"/>
<dbReference type="SUPFAM" id="SSF46785">
    <property type="entry name" value="Winged helix' DNA-binding domain"/>
    <property type="match status" value="1"/>
</dbReference>
<dbReference type="PRINTS" id="PR00598">
    <property type="entry name" value="HTHMARR"/>
</dbReference>
<proteinExistence type="predicted"/>
<dbReference type="STRING" id="1586287.BBK82_05490"/>
<sequence length="160" mass="17901">MGHMQEQPELIAACAEKWDFNWLLHRAAQRVGAAFAEEIQNFGISLRGQLILQALATEEAQRTQLALGAMLGLDKTTLTSELDKLERAELLVRVPDPNDRRVRKPVITDKGRALQKEAGDALAEVERRFQARFSAREMETIRKALQDLSRGEGPVHGSCI</sequence>
<evidence type="ECO:0000313" key="6">
    <source>
        <dbReference type="Proteomes" id="UP000093053"/>
    </source>
</evidence>
<name>A0A1B2HD03_9PSEU</name>
<dbReference type="PROSITE" id="PS01117">
    <property type="entry name" value="HTH_MARR_1"/>
    <property type="match status" value="1"/>
</dbReference>
<evidence type="ECO:0000256" key="3">
    <source>
        <dbReference type="ARBA" id="ARBA00023163"/>
    </source>
</evidence>
<dbReference type="InterPro" id="IPR036390">
    <property type="entry name" value="WH_DNA-bd_sf"/>
</dbReference>
<feature type="domain" description="HTH marR-type" evidence="4">
    <location>
        <begin position="17"/>
        <end position="150"/>
    </location>
</feature>
<dbReference type="InterPro" id="IPR000835">
    <property type="entry name" value="HTH_MarR-typ"/>
</dbReference>
<keyword evidence="3" id="KW-0804">Transcription</keyword>
<dbReference type="GO" id="GO:0006950">
    <property type="term" value="P:response to stress"/>
    <property type="evidence" value="ECO:0007669"/>
    <property type="project" value="TreeGrafter"/>
</dbReference>
<evidence type="ECO:0000259" key="4">
    <source>
        <dbReference type="PROSITE" id="PS50995"/>
    </source>
</evidence>
<dbReference type="SMART" id="SM00347">
    <property type="entry name" value="HTH_MARR"/>
    <property type="match status" value="1"/>
</dbReference>